<dbReference type="InterPro" id="IPR038606">
    <property type="entry name" value="To_sf"/>
</dbReference>
<evidence type="ECO:0008006" key="4">
    <source>
        <dbReference type="Google" id="ProtNLM"/>
    </source>
</evidence>
<dbReference type="PANTHER" id="PTHR11008">
    <property type="entry name" value="PROTEIN TAKEOUT-LIKE PROTEIN"/>
    <property type="match status" value="1"/>
</dbReference>
<protein>
    <recommendedName>
        <fullName evidence="4">Protein takeout</fullName>
    </recommendedName>
</protein>
<proteinExistence type="predicted"/>
<accession>A0ABN7AZN9</accession>
<evidence type="ECO:0000313" key="3">
    <source>
        <dbReference type="Proteomes" id="UP001307889"/>
    </source>
</evidence>
<feature type="signal peptide" evidence="1">
    <location>
        <begin position="1"/>
        <end position="19"/>
    </location>
</feature>
<organism evidence="2 3">
    <name type="scientific">Nesidiocoris tenuis</name>
    <dbReference type="NCBI Taxonomy" id="355587"/>
    <lineage>
        <taxon>Eukaryota</taxon>
        <taxon>Metazoa</taxon>
        <taxon>Ecdysozoa</taxon>
        <taxon>Arthropoda</taxon>
        <taxon>Hexapoda</taxon>
        <taxon>Insecta</taxon>
        <taxon>Pterygota</taxon>
        <taxon>Neoptera</taxon>
        <taxon>Paraneoptera</taxon>
        <taxon>Hemiptera</taxon>
        <taxon>Heteroptera</taxon>
        <taxon>Panheteroptera</taxon>
        <taxon>Cimicomorpha</taxon>
        <taxon>Miridae</taxon>
        <taxon>Dicyphina</taxon>
        <taxon>Nesidiocoris</taxon>
    </lineage>
</organism>
<sequence>MQLWFFAVFTLSSLSTGLGHPKIPSFIKVCSRSDPNLNECVKESVEQIRPHLANGIPELGIPGCEPLVLPEIVMDQGKGSIMVQSKYKDIQIYGPSQFVLKSVKVDDEKNRVKIKLRLPRLEMIGNYSIQGRIMMLPIAGKGICSGNYSDIDAVAVMQGEKIQKNGMTYFNVKDFLVDFSIGHATIHLTNLFDGDQQLGDSMNEFLNDNWKSLAEEIKPVLEKTIGDMFKKFSNKIYHKYPLNELLPP</sequence>
<dbReference type="Gene3D" id="3.15.10.30">
    <property type="entry name" value="Haemolymph juvenile hormone binding protein"/>
    <property type="match status" value="1"/>
</dbReference>
<dbReference type="InterPro" id="IPR010562">
    <property type="entry name" value="Haemolymph_juvenile_hormone-bd"/>
</dbReference>
<reference evidence="2 3" key="1">
    <citation type="submission" date="2023-09" db="EMBL/GenBank/DDBJ databases">
        <title>Nesidiocoris tenuis whole genome shotgun sequence.</title>
        <authorList>
            <person name="Shibata T."/>
            <person name="Shimoda M."/>
            <person name="Kobayashi T."/>
            <person name="Uehara T."/>
        </authorList>
    </citation>
    <scope>NUCLEOTIDE SEQUENCE [LARGE SCALE GENOMIC DNA]</scope>
    <source>
        <strain evidence="2 3">Japan</strain>
    </source>
</reference>
<dbReference type="Pfam" id="PF06585">
    <property type="entry name" value="JHBP"/>
    <property type="match status" value="1"/>
</dbReference>
<evidence type="ECO:0000313" key="2">
    <source>
        <dbReference type="EMBL" id="BES97646.1"/>
    </source>
</evidence>
<evidence type="ECO:0000256" key="1">
    <source>
        <dbReference type="SAM" id="SignalP"/>
    </source>
</evidence>
<feature type="chain" id="PRO_5046176862" description="Protein takeout" evidence="1">
    <location>
        <begin position="20"/>
        <end position="248"/>
    </location>
</feature>
<dbReference type="SMART" id="SM00700">
    <property type="entry name" value="JHBP"/>
    <property type="match status" value="1"/>
</dbReference>
<keyword evidence="1" id="KW-0732">Signal</keyword>
<gene>
    <name evidence="2" type="ORF">NTJ_10460</name>
</gene>
<dbReference type="Proteomes" id="UP001307889">
    <property type="component" value="Chromosome 8"/>
</dbReference>
<keyword evidence="3" id="KW-1185">Reference proteome</keyword>
<name>A0ABN7AZN9_9HEMI</name>
<dbReference type="EMBL" id="AP028916">
    <property type="protein sequence ID" value="BES97646.1"/>
    <property type="molecule type" value="Genomic_DNA"/>
</dbReference>
<dbReference type="PANTHER" id="PTHR11008:SF39">
    <property type="entry name" value="CIRCADIAN CLOCK-CONTROLLED PROTEIN-LIKE PROTEIN"/>
    <property type="match status" value="1"/>
</dbReference>